<feature type="domain" description="Metallo-carboxypeptidase C-terminal" evidence="2">
    <location>
        <begin position="335"/>
        <end position="430"/>
    </location>
</feature>
<dbReference type="Gene3D" id="3.40.630.10">
    <property type="entry name" value="Zn peptidases"/>
    <property type="match status" value="1"/>
</dbReference>
<dbReference type="EMBL" id="CAJHOE010000004">
    <property type="protein sequence ID" value="CAD7288691.1"/>
    <property type="molecule type" value="Genomic_DNA"/>
</dbReference>
<dbReference type="Pfam" id="PF17129">
    <property type="entry name" value="Peptidase_M99_C"/>
    <property type="match status" value="1"/>
</dbReference>
<sequence length="431" mass="48718">MKAIKILTIFIFVSLNASQFDYTLYKKGIQDDNTMLLIGGIQGDEPGGFLAASIVATDYNITKGSLWVVPNLNFKSIIERGRGTKGDMNRKFAHIDKSDPDYKAVTQIKSLITDQNVSLILNLHDGSGFYSPTFINKDRNPNKWGNTVIIDQSELIGASYPELGGVAEQTKNGINTKKLTKEHAYNVKNTQTAKGDVEMLKSLTYFAITQGKSAFANEASKNLNAEQRTYYHLLAIEEYFKLVGIEFSRPFELNVKAVKEAIEKDIHLSLFDDYFVLNLKGLRPSLNYIPLPKDELKYKSNNPLVAVIKVKNGYEVRYGNRLMTRLIPQNFSYAKKLDDIKILTDKQSFILESGETIKVKNAFEVEKIPNIRTNIIGYSSKFSDEAGENIDKKMIDRSFSVDKAGKIYRIEFYDTSSTPDRYAGMILVEFE</sequence>
<evidence type="ECO:0000313" key="5">
    <source>
        <dbReference type="Proteomes" id="UP000789359"/>
    </source>
</evidence>
<evidence type="ECO:0000259" key="1">
    <source>
        <dbReference type="Pfam" id="PF17033"/>
    </source>
</evidence>
<dbReference type="InterPro" id="IPR031489">
    <property type="entry name" value="Peptidase_M99"/>
</dbReference>
<feature type="domain" description="Carboxypeptidase M99 beta-barrel" evidence="3">
    <location>
        <begin position="277"/>
        <end position="329"/>
    </location>
</feature>
<evidence type="ECO:0008006" key="6">
    <source>
        <dbReference type="Google" id="ProtNLM"/>
    </source>
</evidence>
<reference evidence="4 5" key="1">
    <citation type="submission" date="2020-11" db="EMBL/GenBank/DDBJ databases">
        <authorList>
            <person name="Peeters C."/>
        </authorList>
    </citation>
    <scope>NUCLEOTIDE SEQUENCE [LARGE SCALE GENOMIC DNA]</scope>
    <source>
        <strain evidence="4 5">LMG 8286</strain>
    </source>
</reference>
<feature type="domain" description="D,L-carboxypeptidase peptidase" evidence="1">
    <location>
        <begin position="32"/>
        <end position="262"/>
    </location>
</feature>
<dbReference type="Proteomes" id="UP000789359">
    <property type="component" value="Unassembled WGS sequence"/>
</dbReference>
<gene>
    <name evidence="4" type="ORF">LMG8286_01459</name>
</gene>
<evidence type="ECO:0000259" key="2">
    <source>
        <dbReference type="Pfam" id="PF17129"/>
    </source>
</evidence>
<dbReference type="Pfam" id="PF17130">
    <property type="entry name" value="Peptidase_M99_m"/>
    <property type="match status" value="1"/>
</dbReference>
<proteinExistence type="predicted"/>
<dbReference type="Pfam" id="PF17033">
    <property type="entry name" value="Peptidase_M99"/>
    <property type="match status" value="1"/>
</dbReference>
<evidence type="ECO:0000313" key="4">
    <source>
        <dbReference type="EMBL" id="CAD7288691.1"/>
    </source>
</evidence>
<comment type="caution">
    <text evidence="4">The sequence shown here is derived from an EMBL/GenBank/DDBJ whole genome shotgun (WGS) entry which is preliminary data.</text>
</comment>
<dbReference type="InterPro" id="IPR033398">
    <property type="entry name" value="Beta-barrel_M99"/>
</dbReference>
<keyword evidence="5" id="KW-1185">Reference proteome</keyword>
<dbReference type="SUPFAM" id="SSF53187">
    <property type="entry name" value="Zn-dependent exopeptidases"/>
    <property type="match status" value="1"/>
</dbReference>
<name>A0ABN7K8A0_9BACT</name>
<evidence type="ECO:0000259" key="3">
    <source>
        <dbReference type="Pfam" id="PF17130"/>
    </source>
</evidence>
<dbReference type="RefSeq" id="WP_230057203.1">
    <property type="nucleotide sequence ID" value="NZ_CAJHOE010000004.1"/>
</dbReference>
<dbReference type="InterPro" id="IPR033397">
    <property type="entry name" value="Metallo_peptidase_C"/>
</dbReference>
<accession>A0ABN7K8A0</accession>
<protein>
    <recommendedName>
        <fullName evidence="6">Deacylase</fullName>
    </recommendedName>
</protein>
<organism evidence="4 5">
    <name type="scientific">Campylobacter suis</name>
    <dbReference type="NCBI Taxonomy" id="2790657"/>
    <lineage>
        <taxon>Bacteria</taxon>
        <taxon>Pseudomonadati</taxon>
        <taxon>Campylobacterota</taxon>
        <taxon>Epsilonproteobacteria</taxon>
        <taxon>Campylobacterales</taxon>
        <taxon>Campylobacteraceae</taxon>
        <taxon>Campylobacter</taxon>
    </lineage>
</organism>